<keyword evidence="5" id="KW-0812">Transmembrane</keyword>
<dbReference type="GO" id="GO:0000139">
    <property type="term" value="C:Golgi membrane"/>
    <property type="evidence" value="ECO:0007669"/>
    <property type="project" value="UniProtKB-SubCell"/>
</dbReference>
<evidence type="ECO:0000256" key="3">
    <source>
        <dbReference type="ARBA" id="ARBA00022676"/>
    </source>
</evidence>
<evidence type="ECO:0000256" key="11">
    <source>
        <dbReference type="RuleBase" id="RU363063"/>
    </source>
</evidence>
<dbReference type="GO" id="GO:0016758">
    <property type="term" value="F:hexosyltransferase activity"/>
    <property type="evidence" value="ECO:0007669"/>
    <property type="project" value="InterPro"/>
</dbReference>
<dbReference type="InterPro" id="IPR002659">
    <property type="entry name" value="Glyco_trans_31"/>
</dbReference>
<evidence type="ECO:0000256" key="12">
    <source>
        <dbReference type="SAM" id="Coils"/>
    </source>
</evidence>
<evidence type="ECO:0000313" key="14">
    <source>
        <dbReference type="Proteomes" id="UP000887568"/>
    </source>
</evidence>
<proteinExistence type="inferred from homology"/>
<organism evidence="13 14">
    <name type="scientific">Patiria miniata</name>
    <name type="common">Bat star</name>
    <name type="synonym">Asterina miniata</name>
    <dbReference type="NCBI Taxonomy" id="46514"/>
    <lineage>
        <taxon>Eukaryota</taxon>
        <taxon>Metazoa</taxon>
        <taxon>Echinodermata</taxon>
        <taxon>Eleutherozoa</taxon>
        <taxon>Asterozoa</taxon>
        <taxon>Asteroidea</taxon>
        <taxon>Valvatacea</taxon>
        <taxon>Valvatida</taxon>
        <taxon>Asterinidae</taxon>
        <taxon>Patiria</taxon>
    </lineage>
</organism>
<evidence type="ECO:0000256" key="1">
    <source>
        <dbReference type="ARBA" id="ARBA00004323"/>
    </source>
</evidence>
<dbReference type="RefSeq" id="XP_038060580.1">
    <property type="nucleotide sequence ID" value="XM_038204652.1"/>
</dbReference>
<dbReference type="OrthoDB" id="2139606at2759"/>
<comment type="subcellular location">
    <subcellularLocation>
        <location evidence="1 11">Golgi apparatus membrane</location>
        <topology evidence="1 11">Single-pass type II membrane protein</topology>
    </subcellularLocation>
</comment>
<evidence type="ECO:0000256" key="5">
    <source>
        <dbReference type="ARBA" id="ARBA00022692"/>
    </source>
</evidence>
<dbReference type="AlphaFoldDB" id="A0A914A9Q6"/>
<dbReference type="GO" id="GO:0006493">
    <property type="term" value="P:protein O-linked glycosylation"/>
    <property type="evidence" value="ECO:0007669"/>
    <property type="project" value="TreeGrafter"/>
</dbReference>
<keyword evidence="7" id="KW-1133">Transmembrane helix</keyword>
<keyword evidence="12" id="KW-0175">Coiled coil</keyword>
<evidence type="ECO:0000256" key="4">
    <source>
        <dbReference type="ARBA" id="ARBA00022679"/>
    </source>
</evidence>
<keyword evidence="8 11" id="KW-0333">Golgi apparatus</keyword>
<evidence type="ECO:0000256" key="7">
    <source>
        <dbReference type="ARBA" id="ARBA00022989"/>
    </source>
</evidence>
<evidence type="ECO:0000256" key="10">
    <source>
        <dbReference type="ARBA" id="ARBA00023180"/>
    </source>
</evidence>
<dbReference type="PANTHER" id="PTHR11214">
    <property type="entry name" value="BETA-1,3-N-ACETYLGLUCOSAMINYLTRANSFERASE"/>
    <property type="match status" value="1"/>
</dbReference>
<evidence type="ECO:0000256" key="2">
    <source>
        <dbReference type="ARBA" id="ARBA00008661"/>
    </source>
</evidence>
<dbReference type="GeneID" id="119731469"/>
<keyword evidence="6" id="KW-0735">Signal-anchor</keyword>
<reference evidence="13" key="1">
    <citation type="submission" date="2022-11" db="UniProtKB">
        <authorList>
            <consortium name="EnsemblMetazoa"/>
        </authorList>
    </citation>
    <scope>IDENTIFICATION</scope>
</reference>
<dbReference type="FunFam" id="3.90.550.50:FF:000001">
    <property type="entry name" value="Hexosyltransferase"/>
    <property type="match status" value="1"/>
</dbReference>
<dbReference type="EC" id="2.4.1.-" evidence="11"/>
<keyword evidence="4" id="KW-0808">Transferase</keyword>
<keyword evidence="3 11" id="KW-0328">Glycosyltransferase</keyword>
<keyword evidence="9" id="KW-0472">Membrane</keyword>
<keyword evidence="10" id="KW-0325">Glycoprotein</keyword>
<name>A0A914A9Q6_PATMI</name>
<dbReference type="Pfam" id="PF01762">
    <property type="entry name" value="Galactosyl_T"/>
    <property type="match status" value="1"/>
</dbReference>
<comment type="similarity">
    <text evidence="2 11">Belongs to the glycosyltransferase 31 family.</text>
</comment>
<dbReference type="Gene3D" id="3.90.550.50">
    <property type="match status" value="1"/>
</dbReference>
<accession>A0A914A9Q6</accession>
<evidence type="ECO:0000256" key="6">
    <source>
        <dbReference type="ARBA" id="ARBA00022968"/>
    </source>
</evidence>
<sequence>MFFEQQLNQASVMKLQKLFLILTFAVALSCFAFVAYVSSRGHGSGASRHRTNAKPMRYKLGAIASAKNISIKKQVHKLIGKLKDIRERIPSKFIKSKKANRKDAVPRPPEIVNVLQTHKKTQASSLTRTNPRGRSNDVRNAKNTILNLKSARNSPNIYSPYANELSRFDPVKEASKVSIPSKLTALNIPNRLEETKGFSTVHIGEMHNTNLETSVILSSPDRDDTRRVINPHGYKLLMDEPQACYDATGTPKEVFLLVFIATIHAHTEQRQAIRETWGSPREVMGKKIVTLFLLAQNQYVNLQQQVEEESNKHHDILQEDFQDTYKNLTLKTIMAMKWASTHCPHASYVMKTDDDSYVSYDNLVKHLTRSPSINYAVGRLFPSAAPFRNPSNKWYVSKETYPRDIYPPFLAGTGYVLSTDVAGKVFQMSLRTKYIHLEDIFVALCLESLHIIPVKGEEFHNFYIEYSRSRYCNLITSHQISPLQMRRIWSSHPDQGPC</sequence>
<evidence type="ECO:0000313" key="13">
    <source>
        <dbReference type="EnsemblMetazoa" id="XP_038060580.1"/>
    </source>
</evidence>
<protein>
    <recommendedName>
        <fullName evidence="11">Hexosyltransferase</fullName>
        <ecNumber evidence="11">2.4.1.-</ecNumber>
    </recommendedName>
</protein>
<dbReference type="PANTHER" id="PTHR11214:SF314">
    <property type="entry name" value="HEXOSYLTRANSFERASE"/>
    <property type="match status" value="1"/>
</dbReference>
<dbReference type="Proteomes" id="UP000887568">
    <property type="component" value="Unplaced"/>
</dbReference>
<dbReference type="EnsemblMetazoa" id="XM_038204652.1">
    <property type="protein sequence ID" value="XP_038060580.1"/>
    <property type="gene ID" value="LOC119731469"/>
</dbReference>
<evidence type="ECO:0000256" key="8">
    <source>
        <dbReference type="ARBA" id="ARBA00023034"/>
    </source>
</evidence>
<feature type="coiled-coil region" evidence="12">
    <location>
        <begin position="292"/>
        <end position="319"/>
    </location>
</feature>
<keyword evidence="14" id="KW-1185">Reference proteome</keyword>
<evidence type="ECO:0000256" key="9">
    <source>
        <dbReference type="ARBA" id="ARBA00023136"/>
    </source>
</evidence>